<evidence type="ECO:0000259" key="3">
    <source>
        <dbReference type="SMART" id="SM00093"/>
    </source>
</evidence>
<feature type="chain" id="PRO_5045063717" evidence="2">
    <location>
        <begin position="26"/>
        <end position="429"/>
    </location>
</feature>
<dbReference type="PROSITE" id="PS00284">
    <property type="entry name" value="SERPIN"/>
    <property type="match status" value="1"/>
</dbReference>
<comment type="caution">
    <text evidence="4">The sequence shown here is derived from an EMBL/GenBank/DDBJ whole genome shotgun (WGS) entry which is preliminary data.</text>
</comment>
<feature type="domain" description="Serpin" evidence="3">
    <location>
        <begin position="68"/>
        <end position="427"/>
    </location>
</feature>
<evidence type="ECO:0000256" key="1">
    <source>
        <dbReference type="RuleBase" id="RU000411"/>
    </source>
</evidence>
<keyword evidence="2" id="KW-0732">Signal</keyword>
<dbReference type="InterPro" id="IPR023795">
    <property type="entry name" value="Serpin_CS"/>
</dbReference>
<dbReference type="InterPro" id="IPR042178">
    <property type="entry name" value="Serpin_sf_1"/>
</dbReference>
<dbReference type="Pfam" id="PF00079">
    <property type="entry name" value="Serpin"/>
    <property type="match status" value="1"/>
</dbReference>
<dbReference type="InterPro" id="IPR000215">
    <property type="entry name" value="Serpin_fam"/>
</dbReference>
<dbReference type="SMART" id="SM00093">
    <property type="entry name" value="SERPIN"/>
    <property type="match status" value="1"/>
</dbReference>
<dbReference type="Proteomes" id="UP001596507">
    <property type="component" value="Unassembled WGS sequence"/>
</dbReference>
<protein>
    <submittedName>
        <fullName evidence="4">Serpin family protein</fullName>
    </submittedName>
</protein>
<dbReference type="Gene3D" id="3.30.497.10">
    <property type="entry name" value="Antithrombin, subunit I, domain 2"/>
    <property type="match status" value="1"/>
</dbReference>
<evidence type="ECO:0000313" key="5">
    <source>
        <dbReference type="Proteomes" id="UP001596507"/>
    </source>
</evidence>
<keyword evidence="5" id="KW-1185">Reference proteome</keyword>
<dbReference type="PROSITE" id="PS51257">
    <property type="entry name" value="PROKAR_LIPOPROTEIN"/>
    <property type="match status" value="1"/>
</dbReference>
<dbReference type="Gene3D" id="2.30.39.10">
    <property type="entry name" value="Alpha-1-antitrypsin, domain 1"/>
    <property type="match status" value="1"/>
</dbReference>
<dbReference type="PANTHER" id="PTHR11461:SF211">
    <property type="entry name" value="GH10112P-RELATED"/>
    <property type="match status" value="1"/>
</dbReference>
<reference evidence="5" key="1">
    <citation type="journal article" date="2019" name="Int. J. Syst. Evol. Microbiol.">
        <title>The Global Catalogue of Microorganisms (GCM) 10K type strain sequencing project: providing services to taxonomists for standard genome sequencing and annotation.</title>
        <authorList>
            <consortium name="The Broad Institute Genomics Platform"/>
            <consortium name="The Broad Institute Genome Sequencing Center for Infectious Disease"/>
            <person name="Wu L."/>
            <person name="Ma J."/>
        </authorList>
    </citation>
    <scope>NUCLEOTIDE SEQUENCE [LARGE SCALE GENOMIC DNA]</scope>
    <source>
        <strain evidence="5">CGMCC 1.15772</strain>
    </source>
</reference>
<organism evidence="4 5">
    <name type="scientific">Microbacterium fluvii</name>
    <dbReference type="NCBI Taxonomy" id="415215"/>
    <lineage>
        <taxon>Bacteria</taxon>
        <taxon>Bacillati</taxon>
        <taxon>Actinomycetota</taxon>
        <taxon>Actinomycetes</taxon>
        <taxon>Micrococcales</taxon>
        <taxon>Microbacteriaceae</taxon>
        <taxon>Microbacterium</taxon>
    </lineage>
</organism>
<evidence type="ECO:0000256" key="2">
    <source>
        <dbReference type="SAM" id="SignalP"/>
    </source>
</evidence>
<dbReference type="SUPFAM" id="SSF56574">
    <property type="entry name" value="Serpins"/>
    <property type="match status" value="1"/>
</dbReference>
<proteinExistence type="inferred from homology"/>
<accession>A0ABW2HEJ5</accession>
<dbReference type="InterPro" id="IPR042185">
    <property type="entry name" value="Serpin_sf_2"/>
</dbReference>
<comment type="similarity">
    <text evidence="1">Belongs to the serpin family.</text>
</comment>
<dbReference type="RefSeq" id="WP_262873258.1">
    <property type="nucleotide sequence ID" value="NZ_BAABKW010000002.1"/>
</dbReference>
<name>A0ABW2HEJ5_9MICO</name>
<sequence>MTPSTGRVVAAVVALSAGLSGCASAPAEAPAEADVVRAEGIDVRVVTLEDAASAGAVADAVRALGVETLSLAPREGNVVLSPSSLGTALAMLADGADGATLADLERVLGASGEERRDAFAALRGDLAELDGDPVAAAEGDVPDGPIVHIADQVVVDDGFSLRDSYLEALADGFDAGVQHADLGSDAGIRVLDDWVRTNSGGLIEKSAIQADADLRLVLQDALVLAARWQTPFPFEQTAGRSFTLGDGTVIESDAMLQNEAAFASAEVDGWQAVRLPYTEALHADLLLPPAGTDPAELTPELLRELASELDAATPAEIEVQLPVLGLAPEPLDLSGLLPNLGLASLGCGSADLSGIGQGDLCVGQAMQSAVLRVDEDGTVAAAVTELGVVETAARVPDRAVHFDRPFVFTVVHDDTDLPLIVAAVRDPRG</sequence>
<dbReference type="InterPro" id="IPR036186">
    <property type="entry name" value="Serpin_sf"/>
</dbReference>
<dbReference type="PANTHER" id="PTHR11461">
    <property type="entry name" value="SERINE PROTEASE INHIBITOR, SERPIN"/>
    <property type="match status" value="1"/>
</dbReference>
<feature type="signal peptide" evidence="2">
    <location>
        <begin position="1"/>
        <end position="25"/>
    </location>
</feature>
<gene>
    <name evidence="4" type="ORF">ACFQRL_05215</name>
</gene>
<dbReference type="InterPro" id="IPR023796">
    <property type="entry name" value="Serpin_dom"/>
</dbReference>
<dbReference type="EMBL" id="JBHTBE010000001">
    <property type="protein sequence ID" value="MFC7268353.1"/>
    <property type="molecule type" value="Genomic_DNA"/>
</dbReference>
<evidence type="ECO:0000313" key="4">
    <source>
        <dbReference type="EMBL" id="MFC7268353.1"/>
    </source>
</evidence>